<reference evidence="11 12" key="1">
    <citation type="submission" date="2019-06" db="EMBL/GenBank/DDBJ databases">
        <title>Taxogenomics and systematics of the genus Pantoea.</title>
        <authorList>
            <person name="Tambong J.T."/>
        </authorList>
    </citation>
    <scope>NUCLEOTIDE SEQUENCE [LARGE SCALE GENOMIC DNA]</scope>
    <source>
        <strain evidence="11 12">LMG 24197</strain>
    </source>
</reference>
<keyword evidence="4 9" id="KW-0808">Transferase</keyword>
<dbReference type="PROSITE" id="PS00092">
    <property type="entry name" value="N6_MTASE"/>
    <property type="match status" value="1"/>
</dbReference>
<keyword evidence="5 9" id="KW-0949">S-adenosyl-L-methionine</keyword>
<dbReference type="PROSITE" id="PS51679">
    <property type="entry name" value="SAM_MT_C5"/>
    <property type="match status" value="1"/>
</dbReference>
<dbReference type="InterPro" id="IPR002052">
    <property type="entry name" value="DNA_methylase_N6_adenine_CS"/>
</dbReference>
<organism evidence="11 12">
    <name type="scientific">Pantoea eucalypti</name>
    <dbReference type="NCBI Taxonomy" id="470933"/>
    <lineage>
        <taxon>Bacteria</taxon>
        <taxon>Pseudomonadati</taxon>
        <taxon>Pseudomonadota</taxon>
        <taxon>Gammaproteobacteria</taxon>
        <taxon>Enterobacterales</taxon>
        <taxon>Erwiniaceae</taxon>
        <taxon>Pantoea</taxon>
    </lineage>
</organism>
<feature type="region of interest" description="Disordered" evidence="10">
    <location>
        <begin position="149"/>
        <end position="171"/>
    </location>
</feature>
<dbReference type="Gene3D" id="3.90.120.10">
    <property type="entry name" value="DNA Methylase, subunit A, domain 2"/>
    <property type="match status" value="1"/>
</dbReference>
<feature type="compositionally biased region" description="Basic and acidic residues" evidence="10">
    <location>
        <begin position="231"/>
        <end position="244"/>
    </location>
</feature>
<dbReference type="NCBIfam" id="TIGR00571">
    <property type="entry name" value="dam"/>
    <property type="match status" value="1"/>
</dbReference>
<evidence type="ECO:0000256" key="8">
    <source>
        <dbReference type="ARBA" id="ARBA00047942"/>
    </source>
</evidence>
<evidence type="ECO:0000256" key="2">
    <source>
        <dbReference type="ARBA" id="ARBA00011900"/>
    </source>
</evidence>
<keyword evidence="3 9" id="KW-0489">Methyltransferase</keyword>
<dbReference type="GO" id="GO:0009007">
    <property type="term" value="F:site-specific DNA-methyltransferase (adenine-specific) activity"/>
    <property type="evidence" value="ECO:0007669"/>
    <property type="project" value="UniProtKB-EC"/>
</dbReference>
<dbReference type="RefSeq" id="WP_140916541.1">
    <property type="nucleotide sequence ID" value="NZ_CP045723.1"/>
</dbReference>
<feature type="region of interest" description="Disordered" evidence="10">
    <location>
        <begin position="231"/>
        <end position="259"/>
    </location>
</feature>
<dbReference type="Pfam" id="PF02086">
    <property type="entry name" value="MethyltransfD12"/>
    <property type="match status" value="1"/>
</dbReference>
<evidence type="ECO:0000313" key="12">
    <source>
        <dbReference type="Proteomes" id="UP000315469"/>
    </source>
</evidence>
<dbReference type="InterPro" id="IPR029063">
    <property type="entry name" value="SAM-dependent_MTases_sf"/>
</dbReference>
<evidence type="ECO:0000256" key="10">
    <source>
        <dbReference type="SAM" id="MobiDB-lite"/>
    </source>
</evidence>
<evidence type="ECO:0000256" key="7">
    <source>
        <dbReference type="ARBA" id="ARBA00047422"/>
    </source>
</evidence>
<dbReference type="PANTHER" id="PTHR30481">
    <property type="entry name" value="DNA ADENINE METHYLASE"/>
    <property type="match status" value="1"/>
</dbReference>
<comment type="similarity">
    <text evidence="9">Belongs to the class I-like SAM-binding methyltransferase superfamily. C5-methyltransferase family.</text>
</comment>
<dbReference type="EMBL" id="VHJB01000090">
    <property type="protein sequence ID" value="TPV30098.1"/>
    <property type="molecule type" value="Genomic_DNA"/>
</dbReference>
<feature type="region of interest" description="Disordered" evidence="10">
    <location>
        <begin position="637"/>
        <end position="656"/>
    </location>
</feature>
<comment type="catalytic activity">
    <reaction evidence="8">
        <text>a 2'-deoxyadenosine in DNA + S-adenosyl-L-methionine = an N(6)-methyl-2'-deoxyadenosine in DNA + S-adenosyl-L-homocysteine + H(+)</text>
        <dbReference type="Rhea" id="RHEA:15197"/>
        <dbReference type="Rhea" id="RHEA-COMP:12418"/>
        <dbReference type="Rhea" id="RHEA-COMP:12419"/>
        <dbReference type="ChEBI" id="CHEBI:15378"/>
        <dbReference type="ChEBI" id="CHEBI:57856"/>
        <dbReference type="ChEBI" id="CHEBI:59789"/>
        <dbReference type="ChEBI" id="CHEBI:90615"/>
        <dbReference type="ChEBI" id="CHEBI:90616"/>
        <dbReference type="EC" id="2.1.1.72"/>
    </reaction>
</comment>
<dbReference type="Gene3D" id="3.40.50.150">
    <property type="entry name" value="Vaccinia Virus protein VP39"/>
    <property type="match status" value="2"/>
</dbReference>
<dbReference type="GeneID" id="90523549"/>
<evidence type="ECO:0000256" key="1">
    <source>
        <dbReference type="ARBA" id="ARBA00006594"/>
    </source>
</evidence>
<dbReference type="InterPro" id="IPR001525">
    <property type="entry name" value="C5_MeTfrase"/>
</dbReference>
<dbReference type="PRINTS" id="PR00505">
    <property type="entry name" value="D12N6MTFRASE"/>
</dbReference>
<accession>A0ABY2ZBK1</accession>
<proteinExistence type="inferred from homology"/>
<evidence type="ECO:0000313" key="11">
    <source>
        <dbReference type="EMBL" id="TPV30098.1"/>
    </source>
</evidence>
<dbReference type="EC" id="2.1.1.72" evidence="2"/>
<feature type="compositionally biased region" description="Polar residues" evidence="10">
    <location>
        <begin position="245"/>
        <end position="254"/>
    </location>
</feature>
<evidence type="ECO:0000256" key="5">
    <source>
        <dbReference type="ARBA" id="ARBA00022691"/>
    </source>
</evidence>
<dbReference type="Proteomes" id="UP000315469">
    <property type="component" value="Unassembled WGS sequence"/>
</dbReference>
<evidence type="ECO:0000256" key="9">
    <source>
        <dbReference type="PROSITE-ProRule" id="PRU01016"/>
    </source>
</evidence>
<dbReference type="InterPro" id="IPR012327">
    <property type="entry name" value="MeTrfase_D12"/>
</dbReference>
<comment type="caution">
    <text evidence="11">The sequence shown here is derived from an EMBL/GenBank/DDBJ whole genome shotgun (WGS) entry which is preliminary data.</text>
</comment>
<evidence type="ECO:0000256" key="3">
    <source>
        <dbReference type="ARBA" id="ARBA00022603"/>
    </source>
</evidence>
<dbReference type="PANTHER" id="PTHR30481:SF3">
    <property type="entry name" value="DNA ADENINE METHYLASE"/>
    <property type="match status" value="1"/>
</dbReference>
<sequence>MITYGSVCSGIEAASVAWEGLGWKAAWFAEIEKFPAAVLAHHYPAVPNLGDMTKIAAGVRAGSIPAPAVMVGGTPCQAFSIAGLRKSLDDPRGQLTLAYVDLANAIDEKRASNGEPPAVHLWENVPGSLSTEDNAFGYFLAGMAGENEAFEPGPQPEPGKSGPGWRWKKSAGKHVAKWPKSGCVIGRQRKLAWRLLDAQYFGVAQRRRRVFVVSSARNDFDPAEVLLEFDGVRRDSPPSRKSPEETTGTVTSRASAGGGLGDFELNGGLTVAGPLTACGTGVGGPDFSHAAAGHLISAFGGGNCSGALDVAACLTAKGQRNDFDVETFAVQSATGEVSHTLTAEGYDASEDGTGRGTPVVAFSSNGHGSFAEGISALRAKSGADHESSAVRVIHGTQDPNLLNNLAPTIGCNQGQENVILAFSSKDYGQDVVEGISPTLRAGGHAESHANAGAPPAVAYGFQTRIARNGRGDMADVCHALSAESGETGKGDAAPCVARCVEHAAFAENTRGELRLFNGDGQITGALSAGGGKPGQGYPSVVSQCEVRRLTPKECERLQGFPDGWTLIPEKKRNTLAADEIAYLRLTHPDMPEEEAHRLAADGPRYKAIGNSMPVPVMRWIGNRIANQIMVVTGETEPQPAALPAPPAAKKKRAPARRIADDKYPRSFLKWAGGKHSVLDEIRAMLPTGDRLIEPFVGSGTVFINAGFKRNLLGDVNPDLINLFNQLQGNPDAVIKTAYQLERGCLSNEAYLDIRDEFNGRGAHAVRHAALFLALMRTSFNGLCRYNQKGLFNVGWNKKGEANYFPVDQLAHFTAMQKEMTFMCAGFEDVIAQAGEGDVVFCDPPYEPLPDEAGFTAYSGTSFTFADQVRLVECLVAARERGAKVVITNSSAPAILHLYISNGFRIAPLATRRSVSCKSETRKTVNDIIAAL</sequence>
<gene>
    <name evidence="11" type="ORF">FJW02_20595</name>
</gene>
<keyword evidence="12" id="KW-1185">Reference proteome</keyword>
<dbReference type="InterPro" id="IPR023095">
    <property type="entry name" value="Ade_MeTrfase_dom_2"/>
</dbReference>
<dbReference type="Pfam" id="PF00145">
    <property type="entry name" value="DNA_methylase"/>
    <property type="match status" value="1"/>
</dbReference>
<dbReference type="Gene3D" id="1.10.1020.10">
    <property type="entry name" value="Adenine-specific Methyltransferase, Domain 2"/>
    <property type="match status" value="1"/>
</dbReference>
<dbReference type="SUPFAM" id="SSF53335">
    <property type="entry name" value="S-adenosyl-L-methionine-dependent methyltransferases"/>
    <property type="match status" value="2"/>
</dbReference>
<protein>
    <recommendedName>
        <fullName evidence="2">site-specific DNA-methyltransferase (adenine-specific)</fullName>
        <ecNumber evidence="2">2.1.1.72</ecNumber>
    </recommendedName>
</protein>
<comment type="catalytic activity">
    <reaction evidence="7">
        <text>a 2'-deoxycytidine in DNA + S-adenosyl-L-methionine = a 5-methyl-2'-deoxycytidine in DNA + S-adenosyl-L-homocysteine + H(+)</text>
        <dbReference type="Rhea" id="RHEA:13681"/>
        <dbReference type="Rhea" id="RHEA-COMP:11369"/>
        <dbReference type="Rhea" id="RHEA-COMP:11370"/>
        <dbReference type="ChEBI" id="CHEBI:15378"/>
        <dbReference type="ChEBI" id="CHEBI:57856"/>
        <dbReference type="ChEBI" id="CHEBI:59789"/>
        <dbReference type="ChEBI" id="CHEBI:85452"/>
        <dbReference type="ChEBI" id="CHEBI:85454"/>
        <dbReference type="EC" id="2.1.1.37"/>
    </reaction>
</comment>
<evidence type="ECO:0000256" key="6">
    <source>
        <dbReference type="ARBA" id="ARBA00022747"/>
    </source>
</evidence>
<keyword evidence="6" id="KW-0680">Restriction system</keyword>
<dbReference type="GO" id="GO:0032259">
    <property type="term" value="P:methylation"/>
    <property type="evidence" value="ECO:0007669"/>
    <property type="project" value="UniProtKB-KW"/>
</dbReference>
<feature type="active site" evidence="9">
    <location>
        <position position="76"/>
    </location>
</feature>
<name>A0ABY2ZBK1_9GAMM</name>
<comment type="similarity">
    <text evidence="1">Belongs to the N(4)/N(6)-methyltransferase family.</text>
</comment>
<evidence type="ECO:0000256" key="4">
    <source>
        <dbReference type="ARBA" id="ARBA00022679"/>
    </source>
</evidence>